<dbReference type="Proteomes" id="UP000315677">
    <property type="component" value="Unassembled WGS sequence"/>
</dbReference>
<organism evidence="1 2">
    <name type="scientific">Pseudonocardia kunmingensis</name>
    <dbReference type="NCBI Taxonomy" id="630975"/>
    <lineage>
        <taxon>Bacteria</taxon>
        <taxon>Bacillati</taxon>
        <taxon>Actinomycetota</taxon>
        <taxon>Actinomycetes</taxon>
        <taxon>Pseudonocardiales</taxon>
        <taxon>Pseudonocardiaceae</taxon>
        <taxon>Pseudonocardia</taxon>
    </lineage>
</organism>
<evidence type="ECO:0008006" key="3">
    <source>
        <dbReference type="Google" id="ProtNLM"/>
    </source>
</evidence>
<gene>
    <name evidence="1" type="ORF">FB558_3337</name>
</gene>
<dbReference type="RefSeq" id="WP_246106554.1">
    <property type="nucleotide sequence ID" value="NZ_VFPA01000002.1"/>
</dbReference>
<keyword evidence="2" id="KW-1185">Reference proteome</keyword>
<name>A0A543DNF5_9PSEU</name>
<dbReference type="EMBL" id="VFPA01000002">
    <property type="protein sequence ID" value="TQM10815.1"/>
    <property type="molecule type" value="Genomic_DNA"/>
</dbReference>
<comment type="caution">
    <text evidence="1">The sequence shown here is derived from an EMBL/GenBank/DDBJ whole genome shotgun (WGS) entry which is preliminary data.</text>
</comment>
<proteinExistence type="predicted"/>
<sequence length="322" mass="35373">MDGIAVRGVSYFTDGMAPDRVRADLAVIRDDLHCNTVMLIGTDPQGQAGAARQALRAGLDVHVRPSLEDGRRADVLAHLATVAALAEELRAEHPGRVTLLVGSEFSLTSRGIVPGRWVFLRLQVILRLRRLFDRRITRRVNALLADALATARREFAGPVTYAAAFWERVDWSAFDVVGVNLYRLGTDHDGYERRVRALVREAGKPVVVTEFGCGAHAGADRRGPGSFLIVNWFASPPRVREGHVRDEGVQAAYLAELLDLYAEAGVHGCFVFTYVMPDFPHHADPRQDLDMAGFGLVKVTPEAPRGIRKEAFAEVASRYAPG</sequence>
<dbReference type="Gene3D" id="3.20.20.80">
    <property type="entry name" value="Glycosidases"/>
    <property type="match status" value="1"/>
</dbReference>
<reference evidence="1 2" key="1">
    <citation type="submission" date="2019-06" db="EMBL/GenBank/DDBJ databases">
        <title>Sequencing the genomes of 1000 actinobacteria strains.</title>
        <authorList>
            <person name="Klenk H.-P."/>
        </authorList>
    </citation>
    <scope>NUCLEOTIDE SEQUENCE [LARGE SCALE GENOMIC DNA]</scope>
    <source>
        <strain evidence="1 2">DSM 45301</strain>
    </source>
</reference>
<dbReference type="InterPro" id="IPR017853">
    <property type="entry name" value="GH"/>
</dbReference>
<protein>
    <recommendedName>
        <fullName evidence="3">Abortive infection protein</fullName>
    </recommendedName>
</protein>
<dbReference type="AlphaFoldDB" id="A0A543DNF5"/>
<evidence type="ECO:0000313" key="2">
    <source>
        <dbReference type="Proteomes" id="UP000315677"/>
    </source>
</evidence>
<accession>A0A543DNF5</accession>
<evidence type="ECO:0000313" key="1">
    <source>
        <dbReference type="EMBL" id="TQM10815.1"/>
    </source>
</evidence>
<dbReference type="SUPFAM" id="SSF51445">
    <property type="entry name" value="(Trans)glycosidases"/>
    <property type="match status" value="1"/>
</dbReference>